<dbReference type="Pfam" id="PF02386">
    <property type="entry name" value="TrkH"/>
    <property type="match status" value="1"/>
</dbReference>
<feature type="transmembrane region" description="Helical" evidence="8">
    <location>
        <begin position="82"/>
        <end position="106"/>
    </location>
</feature>
<feature type="transmembrane region" description="Helical" evidence="8">
    <location>
        <begin position="305"/>
        <end position="336"/>
    </location>
</feature>
<dbReference type="Proteomes" id="UP001595947">
    <property type="component" value="Unassembled WGS sequence"/>
</dbReference>
<sequence length="452" mass="46908">MKTRRRARGQAPRPGSPGQIIALAFAAGIAVGSGLLLLPMATANVQPGASALDSVFTATSALCVTGLVVVDTATHWSTFGHVVILGLMQVGGLGIMTVASLLVVLVSRRLGLRARLVAQAQSGNLDASDVRRVLRNVVLFSVVGEAVTAALLAGRLALGYGAPVGEALWEGVFLSVSAFNNAGFVLRTEGMAGFVGDPWMLVPVALAVVVGGLGFPVIFELVKSWRPRSWSTTTRITVITSLGLLVIGTALLTALEYGNPATLGPMGVGGKLLTGFFSAVMPRSGGFNVVDVGRMTPETWLATDVLMFIGGGSASTAGGIKVTTFGLLAVVLWAEMRGEPDVDVGRRRIPVSNQRQALAVALLGVGLAMASTFALLGLSDEDLDRVIFEVLSALGTVGLSTGITANLPPAGQMLLILLMFVGRLGPLALASALALRGRPRHYRRPEERTIIG</sequence>
<evidence type="ECO:0000256" key="2">
    <source>
        <dbReference type="ARBA" id="ARBA00022448"/>
    </source>
</evidence>
<evidence type="ECO:0000313" key="10">
    <source>
        <dbReference type="Proteomes" id="UP001595947"/>
    </source>
</evidence>
<evidence type="ECO:0000256" key="4">
    <source>
        <dbReference type="ARBA" id="ARBA00022692"/>
    </source>
</evidence>
<accession>A0ABV9YI65</accession>
<keyword evidence="7 8" id="KW-0472">Membrane</keyword>
<evidence type="ECO:0000256" key="7">
    <source>
        <dbReference type="ARBA" id="ARBA00023136"/>
    </source>
</evidence>
<feature type="transmembrane region" description="Helical" evidence="8">
    <location>
        <begin position="234"/>
        <end position="255"/>
    </location>
</feature>
<comment type="subcellular location">
    <subcellularLocation>
        <location evidence="1">Cell membrane</location>
        <topology evidence="1">Multi-pass membrane protein</topology>
    </subcellularLocation>
</comment>
<proteinExistence type="predicted"/>
<dbReference type="PANTHER" id="PTHR32024">
    <property type="entry name" value="TRK SYSTEM POTASSIUM UPTAKE PROTEIN TRKG-RELATED"/>
    <property type="match status" value="1"/>
</dbReference>
<dbReference type="InterPro" id="IPR003445">
    <property type="entry name" value="Cat_transpt"/>
</dbReference>
<gene>
    <name evidence="9" type="ORF">ACFPBZ_09905</name>
</gene>
<comment type="caution">
    <text evidence="9">The sequence shown here is derived from an EMBL/GenBank/DDBJ whole genome shotgun (WGS) entry which is preliminary data.</text>
</comment>
<keyword evidence="4 8" id="KW-0812">Transmembrane</keyword>
<evidence type="ECO:0000256" key="3">
    <source>
        <dbReference type="ARBA" id="ARBA00022475"/>
    </source>
</evidence>
<dbReference type="PANTHER" id="PTHR32024:SF1">
    <property type="entry name" value="KTR SYSTEM POTASSIUM UPTAKE PROTEIN B"/>
    <property type="match status" value="1"/>
</dbReference>
<feature type="transmembrane region" description="Helical" evidence="8">
    <location>
        <begin position="137"/>
        <end position="158"/>
    </location>
</feature>
<keyword evidence="6" id="KW-0406">Ion transport</keyword>
<name>A0ABV9YI65_9PSEU</name>
<keyword evidence="10" id="KW-1185">Reference proteome</keyword>
<evidence type="ECO:0000256" key="6">
    <source>
        <dbReference type="ARBA" id="ARBA00023065"/>
    </source>
</evidence>
<protein>
    <submittedName>
        <fullName evidence="9">TrkH family potassium uptake protein</fullName>
    </submittedName>
</protein>
<feature type="transmembrane region" description="Helical" evidence="8">
    <location>
        <begin position="199"/>
        <end position="222"/>
    </location>
</feature>
<dbReference type="EMBL" id="JBHSIV010000008">
    <property type="protein sequence ID" value="MFC5062520.1"/>
    <property type="molecule type" value="Genomic_DNA"/>
</dbReference>
<evidence type="ECO:0000256" key="8">
    <source>
        <dbReference type="SAM" id="Phobius"/>
    </source>
</evidence>
<feature type="transmembrane region" description="Helical" evidence="8">
    <location>
        <begin position="20"/>
        <end position="38"/>
    </location>
</feature>
<evidence type="ECO:0000256" key="5">
    <source>
        <dbReference type="ARBA" id="ARBA00022989"/>
    </source>
</evidence>
<evidence type="ECO:0000256" key="1">
    <source>
        <dbReference type="ARBA" id="ARBA00004651"/>
    </source>
</evidence>
<keyword evidence="5 8" id="KW-1133">Transmembrane helix</keyword>
<reference evidence="10" key="1">
    <citation type="journal article" date="2019" name="Int. J. Syst. Evol. Microbiol.">
        <title>The Global Catalogue of Microorganisms (GCM) 10K type strain sequencing project: providing services to taxonomists for standard genome sequencing and annotation.</title>
        <authorList>
            <consortium name="The Broad Institute Genomics Platform"/>
            <consortium name="The Broad Institute Genome Sequencing Center for Infectious Disease"/>
            <person name="Wu L."/>
            <person name="Ma J."/>
        </authorList>
    </citation>
    <scope>NUCLEOTIDE SEQUENCE [LARGE SCALE GENOMIC DNA]</scope>
    <source>
        <strain evidence="10">CGMCC 4.7093</strain>
    </source>
</reference>
<dbReference type="RefSeq" id="WP_378035871.1">
    <property type="nucleotide sequence ID" value="NZ_JBHSIV010000008.1"/>
</dbReference>
<feature type="transmembrane region" description="Helical" evidence="8">
    <location>
        <begin position="357"/>
        <end position="378"/>
    </location>
</feature>
<evidence type="ECO:0000313" key="9">
    <source>
        <dbReference type="EMBL" id="MFC5062520.1"/>
    </source>
</evidence>
<keyword evidence="3" id="KW-1003">Cell membrane</keyword>
<feature type="transmembrane region" description="Helical" evidence="8">
    <location>
        <begin position="414"/>
        <end position="435"/>
    </location>
</feature>
<organism evidence="9 10">
    <name type="scientific">Actinomycetospora atypica</name>
    <dbReference type="NCBI Taxonomy" id="1290095"/>
    <lineage>
        <taxon>Bacteria</taxon>
        <taxon>Bacillati</taxon>
        <taxon>Actinomycetota</taxon>
        <taxon>Actinomycetes</taxon>
        <taxon>Pseudonocardiales</taxon>
        <taxon>Pseudonocardiaceae</taxon>
        <taxon>Actinomycetospora</taxon>
    </lineage>
</organism>
<keyword evidence="2" id="KW-0813">Transport</keyword>